<dbReference type="PROSITE" id="PS00061">
    <property type="entry name" value="ADH_SHORT"/>
    <property type="match status" value="1"/>
</dbReference>
<gene>
    <name evidence="6" type="ORF">BDN70DRAFT_814269</name>
</gene>
<comment type="similarity">
    <text evidence="1">Belongs to the short-chain dehydrogenases/reductases (SDR) family.</text>
</comment>
<organism evidence="6 7">
    <name type="scientific">Pholiota conissans</name>
    <dbReference type="NCBI Taxonomy" id="109636"/>
    <lineage>
        <taxon>Eukaryota</taxon>
        <taxon>Fungi</taxon>
        <taxon>Dikarya</taxon>
        <taxon>Basidiomycota</taxon>
        <taxon>Agaricomycotina</taxon>
        <taxon>Agaricomycetes</taxon>
        <taxon>Agaricomycetidae</taxon>
        <taxon>Agaricales</taxon>
        <taxon>Agaricineae</taxon>
        <taxon>Strophariaceae</taxon>
        <taxon>Pholiota</taxon>
    </lineage>
</organism>
<dbReference type="GO" id="GO:0016020">
    <property type="term" value="C:membrane"/>
    <property type="evidence" value="ECO:0007669"/>
    <property type="project" value="TreeGrafter"/>
</dbReference>
<dbReference type="PANTHER" id="PTHR44196:SF1">
    <property type="entry name" value="DEHYDROGENASE_REDUCTASE SDR FAMILY MEMBER 7B"/>
    <property type="match status" value="1"/>
</dbReference>
<evidence type="ECO:0000256" key="5">
    <source>
        <dbReference type="SAM" id="SignalP"/>
    </source>
</evidence>
<dbReference type="EMBL" id="MU155336">
    <property type="protein sequence ID" value="KAF9475355.1"/>
    <property type="molecule type" value="Genomic_DNA"/>
</dbReference>
<dbReference type="Pfam" id="PF00106">
    <property type="entry name" value="adh_short"/>
    <property type="match status" value="1"/>
</dbReference>
<dbReference type="OrthoDB" id="37659at2759"/>
<evidence type="ECO:0000256" key="2">
    <source>
        <dbReference type="ARBA" id="ARBA00022857"/>
    </source>
</evidence>
<dbReference type="GO" id="GO:0016491">
    <property type="term" value="F:oxidoreductase activity"/>
    <property type="evidence" value="ECO:0007669"/>
    <property type="project" value="UniProtKB-KW"/>
</dbReference>
<evidence type="ECO:0000256" key="4">
    <source>
        <dbReference type="ARBA" id="ARBA00037096"/>
    </source>
</evidence>
<dbReference type="SUPFAM" id="SSF51735">
    <property type="entry name" value="NAD(P)-binding Rossmann-fold domains"/>
    <property type="match status" value="1"/>
</dbReference>
<dbReference type="InterPro" id="IPR036291">
    <property type="entry name" value="NAD(P)-bd_dom_sf"/>
</dbReference>
<dbReference type="InterPro" id="IPR002347">
    <property type="entry name" value="SDR_fam"/>
</dbReference>
<keyword evidence="3" id="KW-0560">Oxidoreductase</keyword>
<feature type="chain" id="PRO_5040180243" evidence="5">
    <location>
        <begin position="24"/>
        <end position="323"/>
    </location>
</feature>
<keyword evidence="5" id="KW-0732">Signal</keyword>
<sequence>MKPSKGLVLSLVPIFLALYRVAAKPKRSLKVPRTEERVLVVGASSGIGRSVARQYAERGARVCIVGRRESLLKEVEAECRAARSSAGFGGGSLSDIFGVTADFTNVDDMVEVRNVIETAWGGLDTHVIAAGVSALQPLMAVAGVEVERGVTLKDASAQGIQNTTDIALAAIKGNYIGPLIAAVTFVPMLTNTSKAPSIVLVNSLASIIPAPTRTLYASTKASSLVLYQALSIEHPAIKFTFFMPSTVEGDFRASAVDSGPVREKDPNAHGLKREDVARRCIQAADNGEKAVFMPETMRYAHLLYWIAPSFIERMASRKYNFSI</sequence>
<dbReference type="Proteomes" id="UP000807469">
    <property type="component" value="Unassembled WGS sequence"/>
</dbReference>
<evidence type="ECO:0000313" key="6">
    <source>
        <dbReference type="EMBL" id="KAF9475355.1"/>
    </source>
</evidence>
<dbReference type="PANTHER" id="PTHR44196">
    <property type="entry name" value="DEHYDROGENASE/REDUCTASE SDR FAMILY MEMBER 7B"/>
    <property type="match status" value="1"/>
</dbReference>
<accession>A0A9P5YWT2</accession>
<dbReference type="PRINTS" id="PR00081">
    <property type="entry name" value="GDHRDH"/>
</dbReference>
<proteinExistence type="inferred from homology"/>
<comment type="caution">
    <text evidence="6">The sequence shown here is derived from an EMBL/GenBank/DDBJ whole genome shotgun (WGS) entry which is preliminary data.</text>
</comment>
<keyword evidence="7" id="KW-1185">Reference proteome</keyword>
<protein>
    <submittedName>
        <fullName evidence="6">NAD(P)-binding protein</fullName>
    </submittedName>
</protein>
<comment type="function">
    <text evidence="4">Putative oxidoreductase.</text>
</comment>
<dbReference type="InterPro" id="IPR020904">
    <property type="entry name" value="Sc_DH/Rdtase_CS"/>
</dbReference>
<evidence type="ECO:0000313" key="7">
    <source>
        <dbReference type="Proteomes" id="UP000807469"/>
    </source>
</evidence>
<dbReference type="Gene3D" id="3.40.50.720">
    <property type="entry name" value="NAD(P)-binding Rossmann-like Domain"/>
    <property type="match status" value="1"/>
</dbReference>
<reference evidence="6" key="1">
    <citation type="submission" date="2020-11" db="EMBL/GenBank/DDBJ databases">
        <authorList>
            <consortium name="DOE Joint Genome Institute"/>
            <person name="Ahrendt S."/>
            <person name="Riley R."/>
            <person name="Andreopoulos W."/>
            <person name="Labutti K."/>
            <person name="Pangilinan J."/>
            <person name="Ruiz-Duenas F.J."/>
            <person name="Barrasa J.M."/>
            <person name="Sanchez-Garcia M."/>
            <person name="Camarero S."/>
            <person name="Miyauchi S."/>
            <person name="Serrano A."/>
            <person name="Linde D."/>
            <person name="Babiker R."/>
            <person name="Drula E."/>
            <person name="Ayuso-Fernandez I."/>
            <person name="Pacheco R."/>
            <person name="Padilla G."/>
            <person name="Ferreira P."/>
            <person name="Barriuso J."/>
            <person name="Kellner H."/>
            <person name="Castanera R."/>
            <person name="Alfaro M."/>
            <person name="Ramirez L."/>
            <person name="Pisabarro A.G."/>
            <person name="Kuo A."/>
            <person name="Tritt A."/>
            <person name="Lipzen A."/>
            <person name="He G."/>
            <person name="Yan M."/>
            <person name="Ng V."/>
            <person name="Cullen D."/>
            <person name="Martin F."/>
            <person name="Rosso M.-N."/>
            <person name="Henrissat B."/>
            <person name="Hibbett D."/>
            <person name="Martinez A.T."/>
            <person name="Grigoriev I.V."/>
        </authorList>
    </citation>
    <scope>NUCLEOTIDE SEQUENCE</scope>
    <source>
        <strain evidence="6">CIRM-BRFM 674</strain>
    </source>
</reference>
<keyword evidence="2" id="KW-0521">NADP</keyword>
<name>A0A9P5YWT2_9AGAR</name>
<dbReference type="AlphaFoldDB" id="A0A9P5YWT2"/>
<evidence type="ECO:0000256" key="1">
    <source>
        <dbReference type="ARBA" id="ARBA00006484"/>
    </source>
</evidence>
<evidence type="ECO:0000256" key="3">
    <source>
        <dbReference type="ARBA" id="ARBA00023002"/>
    </source>
</evidence>
<feature type="signal peptide" evidence="5">
    <location>
        <begin position="1"/>
        <end position="23"/>
    </location>
</feature>